<dbReference type="InterPro" id="IPR009359">
    <property type="entry name" value="PaaB"/>
</dbReference>
<dbReference type="Gene3D" id="3.10.20.520">
    <property type="entry name" value="Phenylacetic acid degradation B"/>
    <property type="match status" value="1"/>
</dbReference>
<dbReference type="Proteomes" id="UP000664477">
    <property type="component" value="Unassembled WGS sequence"/>
</dbReference>
<accession>A0A939SLK8</accession>
<dbReference type="Pfam" id="PF06243">
    <property type="entry name" value="PaaB"/>
    <property type="match status" value="1"/>
</dbReference>
<comment type="caution">
    <text evidence="1">The sequence shown here is derived from an EMBL/GenBank/DDBJ whole genome shotgun (WGS) entry which is preliminary data.</text>
</comment>
<reference evidence="1" key="1">
    <citation type="submission" date="2021-03" db="EMBL/GenBank/DDBJ databases">
        <title>Molecular epidemiology and mechanisms of colistin and carbapenem resistance in Enterobacteriaceae from clinical isolates, the environment and porcine samples in Pretoria, South Africa.</title>
        <authorList>
            <person name="Bogoshi D."/>
            <person name="Mbelle N.M."/>
            <person name="Naidoo V."/>
            <person name="Osei Sekyere J."/>
        </authorList>
    </citation>
    <scope>NUCLEOTIDE SEQUENCE</scope>
    <source>
        <strain evidence="1">C052</strain>
    </source>
</reference>
<sequence length="142" mass="16076">MSNQDWPLYEVFVRSKQGAHRHVGSLHAADDQMAGRMPAMHTRRSERLLNLGGDRRTFNCLQPEDKSILRPCGYKVYRHNLLYHPLMVSKTCRELAMNQQEQLLPLHITDLAIPANFSAAPVRNGAAMPLELEIDLTLSISA</sequence>
<organism evidence="1 2">
    <name type="scientific">Providencia rettgeri</name>
    <dbReference type="NCBI Taxonomy" id="587"/>
    <lineage>
        <taxon>Bacteria</taxon>
        <taxon>Pseudomonadati</taxon>
        <taxon>Pseudomonadota</taxon>
        <taxon>Gammaproteobacteria</taxon>
        <taxon>Enterobacterales</taxon>
        <taxon>Morganellaceae</taxon>
        <taxon>Providencia</taxon>
    </lineage>
</organism>
<evidence type="ECO:0000313" key="2">
    <source>
        <dbReference type="Proteomes" id="UP000664477"/>
    </source>
</evidence>
<proteinExistence type="predicted"/>
<gene>
    <name evidence="1" type="ORF">J4727_10400</name>
</gene>
<dbReference type="AlphaFoldDB" id="A0A939SLK8"/>
<protein>
    <submittedName>
        <fullName evidence="1">Uncharacterized protein</fullName>
    </submittedName>
</protein>
<name>A0A939SLK8_PRORE</name>
<dbReference type="InterPro" id="IPR038693">
    <property type="entry name" value="PaaB_sf"/>
</dbReference>
<dbReference type="EMBL" id="JAGETQ010000049">
    <property type="protein sequence ID" value="MBO1916211.1"/>
    <property type="molecule type" value="Genomic_DNA"/>
</dbReference>
<evidence type="ECO:0000313" key="1">
    <source>
        <dbReference type="EMBL" id="MBO1916211.1"/>
    </source>
</evidence>